<sequence>MNFTEKARLKAVLAKKQVDRPPVICPGGMMSAATTAILRNFADDFHSNPVVMAEVAEAIRLNTGFENLGVPFCMTVEAEVFGSAVDLGNAGVEPCITEYGAKELAAIIARPLPDPSNDGRSPVILSAISELASRHRDVPIIGNITGPISLATSIIDPLWFFRLMRKKPEEVLAVLDYLTTYLVRFAREQVAAGADVIAIADPTATGEILGGANFRRFVIPMLSRLVQEIGQTGAGAIVHICGDATVLLGSLQEIHGATLSFDSIVNLSKAKTVLGSIPVMGNVNTQMLHTGEPQRIVQNAGNLLAQGIEIIAPACGISLATPQTNLIALTNAVKGWR</sequence>
<reference evidence="2 3" key="1">
    <citation type="submission" date="2017-04" db="EMBL/GenBank/DDBJ databases">
        <authorList>
            <person name="Afonso C.L."/>
            <person name="Miller P.J."/>
            <person name="Scott M.A."/>
            <person name="Spackman E."/>
            <person name="Goraichik I."/>
            <person name="Dimitrov K.M."/>
            <person name="Suarez D.L."/>
            <person name="Swayne D.E."/>
        </authorList>
    </citation>
    <scope>NUCLEOTIDE SEQUENCE [LARGE SCALE GENOMIC DNA]</scope>
    <source>
        <strain evidence="2 3">DSM 5090</strain>
    </source>
</reference>
<protein>
    <submittedName>
        <fullName evidence="2">[methyl-Co(III) methanol-specific corrinoid protein]:coenzyme M methyltransferase</fullName>
    </submittedName>
</protein>
<dbReference type="STRING" id="112901.SAMN04488500_10121"/>
<dbReference type="OrthoDB" id="8452307at2"/>
<dbReference type="GO" id="GO:0004853">
    <property type="term" value="F:uroporphyrinogen decarboxylase activity"/>
    <property type="evidence" value="ECO:0007669"/>
    <property type="project" value="InterPro"/>
</dbReference>
<dbReference type="SUPFAM" id="SSF51726">
    <property type="entry name" value="UROD/MetE-like"/>
    <property type="match status" value="1"/>
</dbReference>
<dbReference type="InterPro" id="IPR000257">
    <property type="entry name" value="Uroporphyrinogen_deCOase"/>
</dbReference>
<dbReference type="GO" id="GO:0032259">
    <property type="term" value="P:methylation"/>
    <property type="evidence" value="ECO:0007669"/>
    <property type="project" value="UniProtKB-KW"/>
</dbReference>
<dbReference type="EMBL" id="FWXI01000001">
    <property type="protein sequence ID" value="SMC31590.1"/>
    <property type="molecule type" value="Genomic_DNA"/>
</dbReference>
<name>A0A1W1Y5V5_9FIRM</name>
<organism evidence="2 3">
    <name type="scientific">Sporomusa malonica</name>
    <dbReference type="NCBI Taxonomy" id="112901"/>
    <lineage>
        <taxon>Bacteria</taxon>
        <taxon>Bacillati</taxon>
        <taxon>Bacillota</taxon>
        <taxon>Negativicutes</taxon>
        <taxon>Selenomonadales</taxon>
        <taxon>Sporomusaceae</taxon>
        <taxon>Sporomusa</taxon>
    </lineage>
</organism>
<dbReference type="InterPro" id="IPR052024">
    <property type="entry name" value="Methanogen_methyltrans"/>
</dbReference>
<gene>
    <name evidence="2" type="ORF">SAMN04488500_10121</name>
</gene>
<evidence type="ECO:0000313" key="2">
    <source>
        <dbReference type="EMBL" id="SMC31590.1"/>
    </source>
</evidence>
<proteinExistence type="predicted"/>
<dbReference type="PANTHER" id="PTHR47099:SF1">
    <property type="entry name" value="METHYLCOBAMIDE:COM METHYLTRANSFERASE MTBA"/>
    <property type="match status" value="1"/>
</dbReference>
<dbReference type="InterPro" id="IPR038071">
    <property type="entry name" value="UROD/MetE-like_sf"/>
</dbReference>
<dbReference type="NCBIfam" id="NF004889">
    <property type="entry name" value="PRK06252.1"/>
    <property type="match status" value="1"/>
</dbReference>
<dbReference type="AlphaFoldDB" id="A0A1W1Y5V5"/>
<accession>A0A1W1Y5V5</accession>
<evidence type="ECO:0000313" key="3">
    <source>
        <dbReference type="Proteomes" id="UP000192738"/>
    </source>
</evidence>
<keyword evidence="3" id="KW-1185">Reference proteome</keyword>
<dbReference type="RefSeq" id="WP_084573562.1">
    <property type="nucleotide sequence ID" value="NZ_CP155572.1"/>
</dbReference>
<dbReference type="Pfam" id="PF01208">
    <property type="entry name" value="URO-D"/>
    <property type="match status" value="1"/>
</dbReference>
<keyword evidence="2" id="KW-0808">Transferase</keyword>
<dbReference type="Gene3D" id="3.20.20.210">
    <property type="match status" value="1"/>
</dbReference>
<dbReference type="GO" id="GO:0006779">
    <property type="term" value="P:porphyrin-containing compound biosynthetic process"/>
    <property type="evidence" value="ECO:0007669"/>
    <property type="project" value="InterPro"/>
</dbReference>
<feature type="domain" description="Uroporphyrinogen decarboxylase (URO-D)" evidence="1">
    <location>
        <begin position="5"/>
        <end position="335"/>
    </location>
</feature>
<keyword evidence="2" id="KW-0489">Methyltransferase</keyword>
<dbReference type="Proteomes" id="UP000192738">
    <property type="component" value="Unassembled WGS sequence"/>
</dbReference>
<evidence type="ECO:0000259" key="1">
    <source>
        <dbReference type="Pfam" id="PF01208"/>
    </source>
</evidence>
<dbReference type="PANTHER" id="PTHR47099">
    <property type="entry name" value="METHYLCOBAMIDE:COM METHYLTRANSFERASE MTBA"/>
    <property type="match status" value="1"/>
</dbReference>
<dbReference type="GO" id="GO:0008168">
    <property type="term" value="F:methyltransferase activity"/>
    <property type="evidence" value="ECO:0007669"/>
    <property type="project" value="UniProtKB-KW"/>
</dbReference>